<keyword evidence="1" id="KW-0175">Coiled coil</keyword>
<feature type="coiled-coil region" evidence="1">
    <location>
        <begin position="649"/>
        <end position="676"/>
    </location>
</feature>
<proteinExistence type="predicted"/>
<feature type="compositionally biased region" description="Basic and acidic residues" evidence="2">
    <location>
        <begin position="334"/>
        <end position="348"/>
    </location>
</feature>
<accession>A0AAY4CDH7</accession>
<evidence type="ECO:0000313" key="3">
    <source>
        <dbReference type="Ensembl" id="ENSDCDP00010030656.1"/>
    </source>
</evidence>
<feature type="region of interest" description="Disordered" evidence="2">
    <location>
        <begin position="325"/>
        <end position="351"/>
    </location>
</feature>
<evidence type="ECO:0000256" key="2">
    <source>
        <dbReference type="SAM" id="MobiDB-lite"/>
    </source>
</evidence>
<sequence length="710" mass="79586">MSANMEQLQNHSPRREDVQALIIKQEDLEKLRMPQPPRHSHKAPTVTRVVVRRNRPADEIKKKKTVLVARPLPEDTAPQLVDYSGPGGPRFDSQGMILPHSILGSLEEFKKDMEARGELELIKRVPDRQELPDLPVGGRRSEEGPGERPHHGYDHQSHALRHWQGQMSERRRQRDFISRLLQRPAEGLLMSQSYRYRHIQEQRELLSRALPALHSGFGRGAGSEFWSQPQRFGDESSGIAATLTQTERGNPEPVTHISQPHCILQETGNVLRDPPSGWESSEYLHQRRDELREMLQDLDFNQPDMDALAVIGSGQPFSCVSIQRSPLLEEQEEEEKRSDQQPREHEDPLAQYEDVVTEPLLVPALRFCGQLSCWTGSSPLHRGAVGIRARLMFEAEVGLSVNSHVELQNEGSTAIYYNWQRIPAPHSFPEARPAMGTQQFYFNTSAGVILPGDTQRVTCTFKPARAGITTEVWHLNTHPVLLGGAAMQVTLRGVAFCQDRTAERRAAIERELQHKEALSACRSMLSDVLRRVRTPERPESPIPVGTEEEEFLSINPSLHFHRETIEALKTLWCEVTAATARSDSPEGHAWDLSLSNLRQAVLSLPESDPSLTPAGVCREAALAEYNALLSELHKPHFPAPSLSLLSTGLQLWRELLDGLEEEAARLGRALAFLDTETEDLNSGEVTRLQPAVTGTVPRETLSDTVVVSGV</sequence>
<dbReference type="PANTHER" id="PTHR48421">
    <property type="entry name" value="MYCBP-ASSOCIATED PROTEIN"/>
    <property type="match status" value="1"/>
</dbReference>
<organism evidence="3 4">
    <name type="scientific">Denticeps clupeoides</name>
    <name type="common">denticle herring</name>
    <dbReference type="NCBI Taxonomy" id="299321"/>
    <lineage>
        <taxon>Eukaryota</taxon>
        <taxon>Metazoa</taxon>
        <taxon>Chordata</taxon>
        <taxon>Craniata</taxon>
        <taxon>Vertebrata</taxon>
        <taxon>Euteleostomi</taxon>
        <taxon>Actinopterygii</taxon>
        <taxon>Neopterygii</taxon>
        <taxon>Teleostei</taxon>
        <taxon>Clupei</taxon>
        <taxon>Clupeiformes</taxon>
        <taxon>Denticipitoidei</taxon>
        <taxon>Denticipitidae</taxon>
        <taxon>Denticeps</taxon>
    </lineage>
</organism>
<reference evidence="3" key="2">
    <citation type="submission" date="2025-09" db="UniProtKB">
        <authorList>
            <consortium name="Ensembl"/>
        </authorList>
    </citation>
    <scope>IDENTIFICATION</scope>
</reference>
<feature type="compositionally biased region" description="Basic and acidic residues" evidence="2">
    <location>
        <begin position="139"/>
        <end position="157"/>
    </location>
</feature>
<evidence type="ECO:0008006" key="5">
    <source>
        <dbReference type="Google" id="ProtNLM"/>
    </source>
</evidence>
<dbReference type="GeneTree" id="ENSGT00640000091565"/>
<dbReference type="Pfam" id="PF14646">
    <property type="entry name" value="MYCBPAP"/>
    <property type="match status" value="1"/>
</dbReference>
<dbReference type="AlphaFoldDB" id="A0AAY4CDH7"/>
<dbReference type="Proteomes" id="UP000694580">
    <property type="component" value="Unplaced"/>
</dbReference>
<reference evidence="3" key="1">
    <citation type="submission" date="2025-08" db="UniProtKB">
        <authorList>
            <consortium name="Ensembl"/>
        </authorList>
    </citation>
    <scope>IDENTIFICATION</scope>
</reference>
<dbReference type="InterPro" id="IPR032707">
    <property type="entry name" value="MYCBPAP"/>
</dbReference>
<dbReference type="PANTHER" id="PTHR48421:SF1">
    <property type="entry name" value="MYCBP-ASSOCIATED PROTEIN"/>
    <property type="match status" value="1"/>
</dbReference>
<name>A0AAY4CDH7_9TELE</name>
<evidence type="ECO:0000313" key="4">
    <source>
        <dbReference type="Proteomes" id="UP000694580"/>
    </source>
</evidence>
<keyword evidence="4" id="KW-1185">Reference proteome</keyword>
<protein>
    <recommendedName>
        <fullName evidence="5">MYCBP-associated protein</fullName>
    </recommendedName>
</protein>
<dbReference type="Ensembl" id="ENSDCDT00010038040.1">
    <property type="protein sequence ID" value="ENSDCDP00010030656.1"/>
    <property type="gene ID" value="ENSDCDG00010019642.1"/>
</dbReference>
<gene>
    <name evidence="3" type="primary">MYCBPAP</name>
</gene>
<dbReference type="InterPro" id="IPR013783">
    <property type="entry name" value="Ig-like_fold"/>
</dbReference>
<feature type="region of interest" description="Disordered" evidence="2">
    <location>
        <begin position="124"/>
        <end position="167"/>
    </location>
</feature>
<evidence type="ECO:0000256" key="1">
    <source>
        <dbReference type="SAM" id="Coils"/>
    </source>
</evidence>
<dbReference type="Gene3D" id="2.60.40.10">
    <property type="entry name" value="Immunoglobulins"/>
    <property type="match status" value="1"/>
</dbReference>